<dbReference type="AlphaFoldDB" id="A0A176VLA6"/>
<feature type="compositionally biased region" description="Polar residues" evidence="1">
    <location>
        <begin position="15"/>
        <end position="25"/>
    </location>
</feature>
<sequence length="318" mass="35686">MVTNSNIPDVKDSNRPSSMCLSQKRSSVEDRNFRTVLESIDRVENKVDGVAESLRSVQSILQRLEMKILSLQQELPSTLSDFMSKVDRIVNYSHSLQLPSHPKRPYVTDDVGVFYRINAALNVGTTVRLQLMCESSTGFHKVKDQEGLMIRIDRYNSSWIGKTIEISYKVMYYAAKAGLDMTLKLGSAIPDLADLRSNIPKLVGISDSDRRAVLKGGESMELKEAWHRIQQTLAPQLRDSYSANFKLYQVKYCSTCASGRGSSPGLRNTRCALFERSNSMAAWLSSANSLSKAVHLEVIDFEAAVEEIHKILDVLTLR</sequence>
<dbReference type="Proteomes" id="UP000077202">
    <property type="component" value="Unassembled WGS sequence"/>
</dbReference>
<reference evidence="2" key="1">
    <citation type="submission" date="2016-03" db="EMBL/GenBank/DDBJ databases">
        <title>Mechanisms controlling the formation of the plant cell surface in tip-growing cells are functionally conserved among land plants.</title>
        <authorList>
            <person name="Honkanen S."/>
            <person name="Jones V.A."/>
            <person name="Morieri G."/>
            <person name="Champion C."/>
            <person name="Hetherington A.J."/>
            <person name="Kelly S."/>
            <person name="Saint-Marcoux D."/>
            <person name="Proust H."/>
            <person name="Prescott H."/>
            <person name="Dolan L."/>
        </authorList>
    </citation>
    <scope>NUCLEOTIDE SEQUENCE [LARGE SCALE GENOMIC DNA]</scope>
    <source>
        <tissue evidence="2">Whole gametophyte</tissue>
    </source>
</reference>
<protein>
    <submittedName>
        <fullName evidence="2">Uncharacterized protein</fullName>
    </submittedName>
</protein>
<gene>
    <name evidence="2" type="ORF">AXG93_3158s1080</name>
</gene>
<dbReference type="PANTHER" id="PTHR47679">
    <property type="entry name" value="PROTEIN TORNADO 1"/>
    <property type="match status" value="1"/>
</dbReference>
<organism evidence="2 3">
    <name type="scientific">Marchantia polymorpha subsp. ruderalis</name>
    <dbReference type="NCBI Taxonomy" id="1480154"/>
    <lineage>
        <taxon>Eukaryota</taxon>
        <taxon>Viridiplantae</taxon>
        <taxon>Streptophyta</taxon>
        <taxon>Embryophyta</taxon>
        <taxon>Marchantiophyta</taxon>
        <taxon>Marchantiopsida</taxon>
        <taxon>Marchantiidae</taxon>
        <taxon>Marchantiales</taxon>
        <taxon>Marchantiaceae</taxon>
        <taxon>Marchantia</taxon>
    </lineage>
</organism>
<feature type="region of interest" description="Disordered" evidence="1">
    <location>
        <begin position="1"/>
        <end position="26"/>
    </location>
</feature>
<comment type="caution">
    <text evidence="2">The sequence shown here is derived from an EMBL/GenBank/DDBJ whole genome shotgun (WGS) entry which is preliminary data.</text>
</comment>
<proteinExistence type="predicted"/>
<dbReference type="EMBL" id="LVLJ01003465">
    <property type="protein sequence ID" value="OAE21347.1"/>
    <property type="molecule type" value="Genomic_DNA"/>
</dbReference>
<accession>A0A176VLA6</accession>
<keyword evidence="3" id="KW-1185">Reference proteome</keyword>
<name>A0A176VLA6_MARPO</name>
<evidence type="ECO:0000313" key="3">
    <source>
        <dbReference type="Proteomes" id="UP000077202"/>
    </source>
</evidence>
<dbReference type="PANTHER" id="PTHR47679:SF1">
    <property type="entry name" value="PROTEIN TORNADO 1"/>
    <property type="match status" value="1"/>
</dbReference>
<evidence type="ECO:0000256" key="1">
    <source>
        <dbReference type="SAM" id="MobiDB-lite"/>
    </source>
</evidence>
<evidence type="ECO:0000313" key="2">
    <source>
        <dbReference type="EMBL" id="OAE21347.1"/>
    </source>
</evidence>